<organism evidence="1 2">
    <name type="scientific">Schistocephalus solidus</name>
    <name type="common">Tapeworm</name>
    <dbReference type="NCBI Taxonomy" id="70667"/>
    <lineage>
        <taxon>Eukaryota</taxon>
        <taxon>Metazoa</taxon>
        <taxon>Spiralia</taxon>
        <taxon>Lophotrochozoa</taxon>
        <taxon>Platyhelminthes</taxon>
        <taxon>Cestoda</taxon>
        <taxon>Eucestoda</taxon>
        <taxon>Diphyllobothriidea</taxon>
        <taxon>Diphyllobothriidae</taxon>
        <taxon>Schistocephalus</taxon>
    </lineage>
</organism>
<protein>
    <submittedName>
        <fullName evidence="1">Uncharacterized protein</fullName>
    </submittedName>
</protein>
<evidence type="ECO:0000313" key="2">
    <source>
        <dbReference type="Proteomes" id="UP000275846"/>
    </source>
</evidence>
<gene>
    <name evidence="1" type="ORF">SSLN_LOCUS960</name>
</gene>
<dbReference type="AlphaFoldDB" id="A0A3P7BJ18"/>
<sequence length="86" mass="9477">MAFSSRRMRNPMGNLIPNGPNGCTNCVVPVSLVAAAWCQIRGICLRRQQVWWMSGLVSILCPLPRQVKLALFSISVICANARALHL</sequence>
<proteinExistence type="predicted"/>
<dbReference type="Proteomes" id="UP000275846">
    <property type="component" value="Unassembled WGS sequence"/>
</dbReference>
<keyword evidence="2" id="KW-1185">Reference proteome</keyword>
<evidence type="ECO:0000313" key="1">
    <source>
        <dbReference type="EMBL" id="VDL86592.1"/>
    </source>
</evidence>
<name>A0A3P7BJ18_SCHSO</name>
<reference evidence="1 2" key="1">
    <citation type="submission" date="2018-11" db="EMBL/GenBank/DDBJ databases">
        <authorList>
            <consortium name="Pathogen Informatics"/>
        </authorList>
    </citation>
    <scope>NUCLEOTIDE SEQUENCE [LARGE SCALE GENOMIC DNA]</scope>
    <source>
        <strain evidence="1 2">NST_G2</strain>
    </source>
</reference>
<dbReference type="EMBL" id="UYSU01001138">
    <property type="protein sequence ID" value="VDL86592.1"/>
    <property type="molecule type" value="Genomic_DNA"/>
</dbReference>
<accession>A0A3P7BJ18</accession>